<dbReference type="HAMAP" id="MF_00823">
    <property type="entry name" value="AcetylCoA_CT_alpha"/>
    <property type="match status" value="1"/>
</dbReference>
<comment type="similarity">
    <text evidence="20">Belongs to the AccD/PCCB family.</text>
</comment>
<comment type="similarity">
    <text evidence="4">In the N-terminal section; belongs to the AccD/PCCB family.</text>
</comment>
<dbReference type="PRINTS" id="PR01069">
    <property type="entry name" value="ACCCTRFRASEA"/>
</dbReference>
<dbReference type="GO" id="GO:0016743">
    <property type="term" value="F:carboxyl- or carbamoyltransferase activity"/>
    <property type="evidence" value="ECO:0007669"/>
    <property type="project" value="UniProtKB-UniRule"/>
</dbReference>
<dbReference type="Gene3D" id="3.90.226.10">
    <property type="entry name" value="2-enoyl-CoA Hydratase, Chain A, domain 1"/>
    <property type="match status" value="2"/>
</dbReference>
<comment type="function">
    <text evidence="19">Component of the acetyl coenzyme A carboxylase (ACC) complex. First, biotin carboxylase catalyzes the carboxylation of biotin on its carrier protein (BCCP) and then the CO(2) group is transferred by the carboxyltransferase to acetyl-CoA to form malonyl-CoA.</text>
</comment>
<dbReference type="NCBIfam" id="NF041504">
    <property type="entry name" value="AccA_sub"/>
    <property type="match status" value="1"/>
</dbReference>
<feature type="binding site" evidence="20">
    <location>
        <position position="37"/>
    </location>
    <ligand>
        <name>Zn(2+)</name>
        <dbReference type="ChEBI" id="CHEBI:29105"/>
    </ligand>
</feature>
<keyword evidence="14 19" id="KW-0067">ATP-binding</keyword>
<comment type="similarity">
    <text evidence="19">Belongs to the AccA family.</text>
</comment>
<dbReference type="PANTHER" id="PTHR42853:SF3">
    <property type="entry name" value="ACETYL-COENZYME A CARBOXYLASE CARBOXYL TRANSFERASE SUBUNIT ALPHA, CHLOROPLASTIC"/>
    <property type="match status" value="1"/>
</dbReference>
<evidence type="ECO:0000313" key="24">
    <source>
        <dbReference type="EMBL" id="HJC34543.1"/>
    </source>
</evidence>
<feature type="binding site" evidence="20">
    <location>
        <position position="34"/>
    </location>
    <ligand>
        <name>Zn(2+)</name>
        <dbReference type="ChEBI" id="CHEBI:29105"/>
    </ligand>
</feature>
<comment type="function">
    <text evidence="17 20">Component of the acetyl coenzyme A carboxylase (ACC) complex. Biotin carboxylase (BC) catalyzes the carboxylation of biotin on its carrier protein (BCCP) and then the CO(2) group is transferred by the transcarboxylase to acetyl-CoA to form malonyl-CoA.</text>
</comment>
<dbReference type="GO" id="GO:0009317">
    <property type="term" value="C:acetyl-CoA carboxylase complex"/>
    <property type="evidence" value="ECO:0007669"/>
    <property type="project" value="InterPro"/>
</dbReference>
<evidence type="ECO:0000256" key="18">
    <source>
        <dbReference type="ARBA" id="ARBA00049152"/>
    </source>
</evidence>
<dbReference type="Proteomes" id="UP000823890">
    <property type="component" value="Unassembled WGS sequence"/>
</dbReference>
<protein>
    <recommendedName>
        <fullName evidence="19 20">Multifunctional fusion protein</fullName>
    </recommendedName>
    <domain>
        <recommendedName>
            <fullName evidence="19">Acetyl-coenzyme A carboxylase carboxyl transferase subunit alpha</fullName>
            <shortName evidence="19">ACCase subunit alpha</shortName>
            <shortName evidence="19">Acetyl-CoA carboxylase carboxyltransferase subunit alpha</shortName>
            <ecNumber evidence="19">2.1.3.15</ecNumber>
        </recommendedName>
    </domain>
    <domain>
        <recommendedName>
            <fullName evidence="20">Acetyl-coenzyme A carboxylase carboxyl transferase subunit beta</fullName>
            <shortName evidence="20">ACCase subunit beta</shortName>
            <shortName evidence="20">Acetyl-CoA carboxylase carboxyltransferase subunit beta</shortName>
        </recommendedName>
    </domain>
</protein>
<comment type="subunit">
    <text evidence="5">Acetyl-CoA carboxylase is a heterotetramer composed of biotin carboxyl carrier protein (AccB), biotin carboxylase (AccC) and two subunits of ACCase subunit beta/alpha.</text>
</comment>
<evidence type="ECO:0000256" key="2">
    <source>
        <dbReference type="ARBA" id="ARBA00004956"/>
    </source>
</evidence>
<evidence type="ECO:0000256" key="13">
    <source>
        <dbReference type="ARBA" id="ARBA00022833"/>
    </source>
</evidence>
<feature type="compositionally biased region" description="Basic and acidic residues" evidence="21">
    <location>
        <begin position="294"/>
        <end position="309"/>
    </location>
</feature>
<evidence type="ECO:0000256" key="9">
    <source>
        <dbReference type="ARBA" id="ARBA00022723"/>
    </source>
</evidence>
<keyword evidence="8 19" id="KW-0808">Transferase</keyword>
<gene>
    <name evidence="19" type="primary">accA</name>
    <name evidence="20" type="synonym">accD</name>
    <name evidence="24" type="ORF">H9758_08120</name>
</gene>
<dbReference type="Pfam" id="PF03255">
    <property type="entry name" value="ACCA"/>
    <property type="match status" value="1"/>
</dbReference>
<accession>A0A9D2SSX7</accession>
<sequence>MNLKDMFKKTSGRSHYISLRNSRPEVPTGLLRKCNKCGAAIIAEDVKKGYYICPKCHGYFRVHAYRRIEMIADEGSFEEWNKEMDFVNPLDFKGYEEKIRQLKERTNLNEAVVTGKVLINGNPAVVGVCDGRFMMSSMGWIVGEKIARAVERATEEKLPVIIFTCSGGARMQEGIVSLMQMAKTSAALKKHSDAGQLHVSVLTDPTTGGVTASFAMLGDIILAEPKALVGFAGPRVIEQTIGQKLPKGFQRSEFLLDHGFVDRIVEREELKDVLSQILEMHHPADAAAVKAALKKGEKDSDRDAERQENPEAVASEISDDIAKEQSEAVHNGQAENALSAWERVQISRKKDRPVGTDYIDALFTDFMEFHGDRYFKDDHAIVGGIAYFHGIPVTVIAQAKGKTTKENLDRNFSMPSPDGYRKALRLMKQAEKFGRPVICFVDTPGAFCGLEAEERGQGEAIARNLFELSGLKVPVLSVVIGEGGSGGALAMAVADEVWMLENAIYSVLSPEGFASILWKDSKRASEAAEVMKLTAGDLKRLGIIEQVIAEPDEFSDATMGTVCEELDGRIAAFLQEYTGYSEEELTKNRYDRFRRM</sequence>
<evidence type="ECO:0000256" key="14">
    <source>
        <dbReference type="ARBA" id="ARBA00022840"/>
    </source>
</evidence>
<dbReference type="InterPro" id="IPR029045">
    <property type="entry name" value="ClpP/crotonase-like_dom_sf"/>
</dbReference>
<organism evidence="24 25">
    <name type="scientific">Candidatus Mediterraneibacter faecipullorum</name>
    <dbReference type="NCBI Taxonomy" id="2838670"/>
    <lineage>
        <taxon>Bacteria</taxon>
        <taxon>Bacillati</taxon>
        <taxon>Bacillota</taxon>
        <taxon>Clostridia</taxon>
        <taxon>Lachnospirales</taxon>
        <taxon>Lachnospiraceae</taxon>
        <taxon>Mediterraneibacter</taxon>
    </lineage>
</organism>
<dbReference type="PROSITE" id="PS50989">
    <property type="entry name" value="COA_CT_CTER"/>
    <property type="match status" value="1"/>
</dbReference>
<evidence type="ECO:0000256" key="10">
    <source>
        <dbReference type="ARBA" id="ARBA00022741"/>
    </source>
</evidence>
<dbReference type="PANTHER" id="PTHR42853">
    <property type="entry name" value="ACETYL-COENZYME A CARBOXYLASE CARBOXYL TRANSFERASE SUBUNIT ALPHA"/>
    <property type="match status" value="1"/>
</dbReference>
<feature type="zinc finger region" description="C4-type" evidence="20">
    <location>
        <begin position="34"/>
        <end position="56"/>
    </location>
</feature>
<keyword evidence="6 19" id="KW-0963">Cytoplasm</keyword>
<keyword evidence="13 20" id="KW-0862">Zinc</keyword>
<feature type="domain" description="CoA carboxyltransferase C-terminal" evidence="23">
    <location>
        <begin position="314"/>
        <end position="576"/>
    </location>
</feature>
<keyword evidence="11 20" id="KW-0863">Zinc-finger</keyword>
<dbReference type="EMBL" id="DWWO01000101">
    <property type="protein sequence ID" value="HJC34543.1"/>
    <property type="molecule type" value="Genomic_DNA"/>
</dbReference>
<evidence type="ECO:0000256" key="6">
    <source>
        <dbReference type="ARBA" id="ARBA00022490"/>
    </source>
</evidence>
<proteinExistence type="inferred from homology"/>
<comment type="subcellular location">
    <subcellularLocation>
        <location evidence="1 19">Cytoplasm</location>
    </subcellularLocation>
</comment>
<comment type="similarity">
    <text evidence="3">In the C-terminal section; belongs to the AccA family.</text>
</comment>
<dbReference type="GO" id="GO:0008270">
    <property type="term" value="F:zinc ion binding"/>
    <property type="evidence" value="ECO:0007669"/>
    <property type="project" value="UniProtKB-UniRule"/>
</dbReference>
<reference evidence="24" key="1">
    <citation type="journal article" date="2021" name="PeerJ">
        <title>Extensive microbial diversity within the chicken gut microbiome revealed by metagenomics and culture.</title>
        <authorList>
            <person name="Gilroy R."/>
            <person name="Ravi A."/>
            <person name="Getino M."/>
            <person name="Pursley I."/>
            <person name="Horton D.L."/>
            <person name="Alikhan N.F."/>
            <person name="Baker D."/>
            <person name="Gharbi K."/>
            <person name="Hall N."/>
            <person name="Watson M."/>
            <person name="Adriaenssens E.M."/>
            <person name="Foster-Nyarko E."/>
            <person name="Jarju S."/>
            <person name="Secka A."/>
            <person name="Antonio M."/>
            <person name="Oren A."/>
            <person name="Chaudhuri R.R."/>
            <person name="La Ragione R."/>
            <person name="Hildebrand F."/>
            <person name="Pallen M.J."/>
        </authorList>
    </citation>
    <scope>NUCLEOTIDE SEQUENCE</scope>
    <source>
        <strain evidence="24">ChiW19-954</strain>
    </source>
</reference>
<name>A0A9D2SSX7_9FIRM</name>
<comment type="subunit">
    <text evidence="19">Acetyl-CoA carboxylase is a heterohexamer composed of biotin carboxyl carrier protein (AccB), biotin carboxylase (AccC) and two subunits each of ACCase subunit alpha (AccA) and ACCase subunit beta (AccD).</text>
</comment>
<evidence type="ECO:0000256" key="5">
    <source>
        <dbReference type="ARBA" id="ARBA00011664"/>
    </source>
</evidence>
<dbReference type="SUPFAM" id="SSF52096">
    <property type="entry name" value="ClpP/crotonase"/>
    <property type="match status" value="2"/>
</dbReference>
<dbReference type="GO" id="GO:0003989">
    <property type="term" value="F:acetyl-CoA carboxylase activity"/>
    <property type="evidence" value="ECO:0007669"/>
    <property type="project" value="InterPro"/>
</dbReference>
<evidence type="ECO:0000256" key="11">
    <source>
        <dbReference type="ARBA" id="ARBA00022771"/>
    </source>
</evidence>
<keyword evidence="16 19" id="KW-0275">Fatty acid biosynthesis</keyword>
<feature type="binding site" evidence="20">
    <location>
        <position position="53"/>
    </location>
    <ligand>
        <name>Zn(2+)</name>
        <dbReference type="ChEBI" id="CHEBI:29105"/>
    </ligand>
</feature>
<dbReference type="GO" id="GO:2001295">
    <property type="term" value="P:malonyl-CoA biosynthetic process"/>
    <property type="evidence" value="ECO:0007669"/>
    <property type="project" value="UniProtKB-UniRule"/>
</dbReference>
<dbReference type="NCBIfam" id="NF004344">
    <property type="entry name" value="PRK05724.1"/>
    <property type="match status" value="1"/>
</dbReference>
<keyword evidence="15 19" id="KW-0443">Lipid metabolism</keyword>
<dbReference type="GO" id="GO:0006633">
    <property type="term" value="P:fatty acid biosynthetic process"/>
    <property type="evidence" value="ECO:0007669"/>
    <property type="project" value="UniProtKB-KW"/>
</dbReference>
<evidence type="ECO:0000256" key="19">
    <source>
        <dbReference type="HAMAP-Rule" id="MF_00823"/>
    </source>
</evidence>
<feature type="region of interest" description="Disordered" evidence="21">
    <location>
        <begin position="289"/>
        <end position="315"/>
    </location>
</feature>
<evidence type="ECO:0000256" key="16">
    <source>
        <dbReference type="ARBA" id="ARBA00023160"/>
    </source>
</evidence>
<evidence type="ECO:0000256" key="17">
    <source>
        <dbReference type="ARBA" id="ARBA00025280"/>
    </source>
</evidence>
<evidence type="ECO:0000256" key="21">
    <source>
        <dbReference type="SAM" id="MobiDB-lite"/>
    </source>
</evidence>
<dbReference type="PROSITE" id="PS50980">
    <property type="entry name" value="COA_CT_NTER"/>
    <property type="match status" value="1"/>
</dbReference>
<evidence type="ECO:0000256" key="1">
    <source>
        <dbReference type="ARBA" id="ARBA00004496"/>
    </source>
</evidence>
<evidence type="ECO:0000256" key="20">
    <source>
        <dbReference type="HAMAP-Rule" id="MF_01395"/>
    </source>
</evidence>
<comment type="catalytic activity">
    <reaction evidence="18 19">
        <text>N(6)-carboxybiotinyl-L-lysyl-[protein] + acetyl-CoA = N(6)-biotinyl-L-lysyl-[protein] + malonyl-CoA</text>
        <dbReference type="Rhea" id="RHEA:54728"/>
        <dbReference type="Rhea" id="RHEA-COMP:10505"/>
        <dbReference type="Rhea" id="RHEA-COMP:10506"/>
        <dbReference type="ChEBI" id="CHEBI:57288"/>
        <dbReference type="ChEBI" id="CHEBI:57384"/>
        <dbReference type="ChEBI" id="CHEBI:83144"/>
        <dbReference type="ChEBI" id="CHEBI:83145"/>
        <dbReference type="EC" id="2.1.3.15"/>
    </reaction>
</comment>
<comment type="pathway">
    <text evidence="2 19">Lipid metabolism; malonyl-CoA biosynthesis; malonyl-CoA from acetyl-CoA: step 1/1.</text>
</comment>
<dbReference type="HAMAP" id="MF_01395">
    <property type="entry name" value="AcetylCoA_CT_beta"/>
    <property type="match status" value="1"/>
</dbReference>
<evidence type="ECO:0000256" key="15">
    <source>
        <dbReference type="ARBA" id="ARBA00023098"/>
    </source>
</evidence>
<evidence type="ECO:0000259" key="23">
    <source>
        <dbReference type="PROSITE" id="PS50989"/>
    </source>
</evidence>
<feature type="domain" description="CoA carboxyltransferase N-terminal" evidence="22">
    <location>
        <begin position="30"/>
        <end position="296"/>
    </location>
</feature>
<evidence type="ECO:0000256" key="7">
    <source>
        <dbReference type="ARBA" id="ARBA00022516"/>
    </source>
</evidence>
<comment type="cofactor">
    <cofactor evidence="20">
        <name>Zn(2+)</name>
        <dbReference type="ChEBI" id="CHEBI:29105"/>
    </cofactor>
    <text evidence="20">Binds 1 zinc ion per subunit.</text>
</comment>
<dbReference type="InterPro" id="IPR001095">
    <property type="entry name" value="Acetyl_CoA_COase_a_su"/>
</dbReference>
<dbReference type="AlphaFoldDB" id="A0A9D2SSX7"/>
<dbReference type="GO" id="GO:0005524">
    <property type="term" value="F:ATP binding"/>
    <property type="evidence" value="ECO:0007669"/>
    <property type="project" value="UniProtKB-KW"/>
</dbReference>
<dbReference type="NCBIfam" id="TIGR00513">
    <property type="entry name" value="accA"/>
    <property type="match status" value="1"/>
</dbReference>
<evidence type="ECO:0000259" key="22">
    <source>
        <dbReference type="PROSITE" id="PS50980"/>
    </source>
</evidence>
<dbReference type="InterPro" id="IPR000438">
    <property type="entry name" value="Acetyl_CoA_COase_Trfase_b_su"/>
</dbReference>
<evidence type="ECO:0000256" key="4">
    <source>
        <dbReference type="ARBA" id="ARBA00010284"/>
    </source>
</evidence>
<dbReference type="Pfam" id="PF17848">
    <property type="entry name" value="Zn_ribbon_ACC"/>
    <property type="match status" value="1"/>
</dbReference>
<keyword evidence="12 19" id="KW-0276">Fatty acid metabolism</keyword>
<keyword evidence="9 20" id="KW-0479">Metal-binding</keyword>
<dbReference type="EC" id="2.1.3.15" evidence="19"/>
<reference evidence="24" key="2">
    <citation type="submission" date="2021-04" db="EMBL/GenBank/DDBJ databases">
        <authorList>
            <person name="Gilroy R."/>
        </authorList>
    </citation>
    <scope>NUCLEOTIDE SEQUENCE</scope>
    <source>
        <strain evidence="24">ChiW19-954</strain>
    </source>
</reference>
<keyword evidence="10 19" id="KW-0547">Nucleotide-binding</keyword>
<evidence type="ECO:0000313" key="25">
    <source>
        <dbReference type="Proteomes" id="UP000823890"/>
    </source>
</evidence>
<keyword evidence="24" id="KW-0436">Ligase</keyword>
<dbReference type="InterPro" id="IPR011762">
    <property type="entry name" value="COA_CT_N"/>
</dbReference>
<dbReference type="InterPro" id="IPR041010">
    <property type="entry name" value="Znf-ACC"/>
</dbReference>
<evidence type="ECO:0000256" key="3">
    <source>
        <dbReference type="ARBA" id="ARBA00006276"/>
    </source>
</evidence>
<feature type="binding site" evidence="20">
    <location>
        <position position="56"/>
    </location>
    <ligand>
        <name>Zn(2+)</name>
        <dbReference type="ChEBI" id="CHEBI:29105"/>
    </ligand>
</feature>
<comment type="caution">
    <text evidence="24">The sequence shown here is derived from an EMBL/GenBank/DDBJ whole genome shotgun (WGS) entry which is preliminary data.</text>
</comment>
<dbReference type="InterPro" id="IPR011763">
    <property type="entry name" value="COA_CT_C"/>
</dbReference>
<dbReference type="NCBIfam" id="TIGR00515">
    <property type="entry name" value="accD"/>
    <property type="match status" value="1"/>
</dbReference>
<evidence type="ECO:0000256" key="8">
    <source>
        <dbReference type="ARBA" id="ARBA00022679"/>
    </source>
</evidence>
<keyword evidence="7 19" id="KW-0444">Lipid biosynthesis</keyword>
<evidence type="ECO:0000256" key="12">
    <source>
        <dbReference type="ARBA" id="ARBA00022832"/>
    </source>
</evidence>